<dbReference type="OrthoDB" id="2747330at2759"/>
<dbReference type="Proteomes" id="UP000245207">
    <property type="component" value="Unassembled WGS sequence"/>
</dbReference>
<feature type="domain" description="Peptidase A1" evidence="9">
    <location>
        <begin position="16"/>
        <end position="222"/>
    </location>
</feature>
<dbReference type="Gene3D" id="2.40.70.10">
    <property type="entry name" value="Acid Proteases"/>
    <property type="match status" value="1"/>
</dbReference>
<evidence type="ECO:0000256" key="2">
    <source>
        <dbReference type="ARBA" id="ARBA00007447"/>
    </source>
</evidence>
<proteinExistence type="inferred from homology"/>
<evidence type="ECO:0000256" key="5">
    <source>
        <dbReference type="ARBA" id="ARBA00022729"/>
    </source>
</evidence>
<dbReference type="PANTHER" id="PTHR13683">
    <property type="entry name" value="ASPARTYL PROTEASES"/>
    <property type="match status" value="1"/>
</dbReference>
<gene>
    <name evidence="10" type="ORF">CTI12_AA044130</name>
</gene>
<dbReference type="InterPro" id="IPR001461">
    <property type="entry name" value="Aspartic_peptidase_A1"/>
</dbReference>
<dbReference type="InterPro" id="IPR021109">
    <property type="entry name" value="Peptidase_aspartic_dom_sf"/>
</dbReference>
<keyword evidence="11" id="KW-1185">Reference proteome</keyword>
<evidence type="ECO:0000256" key="6">
    <source>
        <dbReference type="ARBA" id="ARBA00022801"/>
    </source>
</evidence>
<comment type="subcellular location">
    <subcellularLocation>
        <location evidence="1">Membrane</location>
    </subcellularLocation>
</comment>
<evidence type="ECO:0000313" key="10">
    <source>
        <dbReference type="EMBL" id="PWA86430.1"/>
    </source>
</evidence>
<organism evidence="10 11">
    <name type="scientific">Artemisia annua</name>
    <name type="common">Sweet wormwood</name>
    <dbReference type="NCBI Taxonomy" id="35608"/>
    <lineage>
        <taxon>Eukaryota</taxon>
        <taxon>Viridiplantae</taxon>
        <taxon>Streptophyta</taxon>
        <taxon>Embryophyta</taxon>
        <taxon>Tracheophyta</taxon>
        <taxon>Spermatophyta</taxon>
        <taxon>Magnoliopsida</taxon>
        <taxon>eudicotyledons</taxon>
        <taxon>Gunneridae</taxon>
        <taxon>Pentapetalae</taxon>
        <taxon>asterids</taxon>
        <taxon>campanulids</taxon>
        <taxon>Asterales</taxon>
        <taxon>Asteraceae</taxon>
        <taxon>Asteroideae</taxon>
        <taxon>Anthemideae</taxon>
        <taxon>Artemisiinae</taxon>
        <taxon>Artemisia</taxon>
    </lineage>
</organism>
<protein>
    <recommendedName>
        <fullName evidence="9">Peptidase A1 domain-containing protein</fullName>
    </recommendedName>
</protein>
<reference evidence="10 11" key="1">
    <citation type="journal article" date="2018" name="Mol. Plant">
        <title>The genome of Artemisia annua provides insight into the evolution of Asteraceae family and artemisinin biosynthesis.</title>
        <authorList>
            <person name="Shen Q."/>
            <person name="Zhang L."/>
            <person name="Liao Z."/>
            <person name="Wang S."/>
            <person name="Yan T."/>
            <person name="Shi P."/>
            <person name="Liu M."/>
            <person name="Fu X."/>
            <person name="Pan Q."/>
            <person name="Wang Y."/>
            <person name="Lv Z."/>
            <person name="Lu X."/>
            <person name="Zhang F."/>
            <person name="Jiang W."/>
            <person name="Ma Y."/>
            <person name="Chen M."/>
            <person name="Hao X."/>
            <person name="Li L."/>
            <person name="Tang Y."/>
            <person name="Lv G."/>
            <person name="Zhou Y."/>
            <person name="Sun X."/>
            <person name="Brodelius P.E."/>
            <person name="Rose J.K.C."/>
            <person name="Tang K."/>
        </authorList>
    </citation>
    <scope>NUCLEOTIDE SEQUENCE [LARGE SCALE GENOMIC DNA]</scope>
    <source>
        <strain evidence="11">cv. Huhao1</strain>
        <tissue evidence="10">Leaf</tissue>
    </source>
</reference>
<evidence type="ECO:0000256" key="7">
    <source>
        <dbReference type="ARBA" id="ARBA00022989"/>
    </source>
</evidence>
<dbReference type="AlphaFoldDB" id="A0A2U1PKZ0"/>
<evidence type="ECO:0000256" key="3">
    <source>
        <dbReference type="ARBA" id="ARBA00022670"/>
    </source>
</evidence>
<evidence type="ECO:0000256" key="1">
    <source>
        <dbReference type="ARBA" id="ARBA00004370"/>
    </source>
</evidence>
<evidence type="ECO:0000256" key="4">
    <source>
        <dbReference type="ARBA" id="ARBA00022692"/>
    </source>
</evidence>
<dbReference type="GO" id="GO:0004190">
    <property type="term" value="F:aspartic-type endopeptidase activity"/>
    <property type="evidence" value="ECO:0007669"/>
    <property type="project" value="InterPro"/>
</dbReference>
<dbReference type="STRING" id="35608.A0A2U1PKZ0"/>
<dbReference type="Pfam" id="PF14543">
    <property type="entry name" value="TAXi_N"/>
    <property type="match status" value="1"/>
</dbReference>
<evidence type="ECO:0000259" key="9">
    <source>
        <dbReference type="PROSITE" id="PS51767"/>
    </source>
</evidence>
<dbReference type="PROSITE" id="PS51767">
    <property type="entry name" value="PEPTIDASE_A1"/>
    <property type="match status" value="1"/>
</dbReference>
<keyword evidence="3" id="KW-0645">Protease</keyword>
<dbReference type="GO" id="GO:0016020">
    <property type="term" value="C:membrane"/>
    <property type="evidence" value="ECO:0007669"/>
    <property type="project" value="UniProtKB-SubCell"/>
</dbReference>
<sequence>MYIIPDSEIGFICRLYYAKVLLGSPPKEFLVQTDTGSNGLWNYYDESVSSTSYLISCSDKLCSRATTTCTSDRQAQCSYTLHQSSGTNASGYYISDVIHLNINGTSEAPHSVLFVCSTSVAQPHELDGVFGFGRQSFSVINQLDSLGVTPHVFSYCLDSVTGGDKLIVYDLERQRIGWVNYDCSPYINATTTAPSSGVTSEPEILLKLLALLLLASFSLGIM</sequence>
<dbReference type="SUPFAM" id="SSF50630">
    <property type="entry name" value="Acid proteases"/>
    <property type="match status" value="1"/>
</dbReference>
<keyword evidence="5" id="KW-0732">Signal</keyword>
<dbReference type="InterPro" id="IPR033121">
    <property type="entry name" value="PEPTIDASE_A1"/>
</dbReference>
<dbReference type="InterPro" id="IPR032861">
    <property type="entry name" value="TAXi_N"/>
</dbReference>
<keyword evidence="4" id="KW-0812">Transmembrane</keyword>
<keyword evidence="7" id="KW-1133">Transmembrane helix</keyword>
<comment type="similarity">
    <text evidence="2">Belongs to the peptidase A1 family.</text>
</comment>
<name>A0A2U1PKZ0_ARTAN</name>
<dbReference type="EMBL" id="PKPP01001019">
    <property type="protein sequence ID" value="PWA86430.1"/>
    <property type="molecule type" value="Genomic_DNA"/>
</dbReference>
<accession>A0A2U1PKZ0</accession>
<dbReference type="PANTHER" id="PTHR13683:SF375">
    <property type="entry name" value="PEPTIDASE A1 DOMAIN-CONTAINING PROTEIN"/>
    <property type="match status" value="1"/>
</dbReference>
<keyword evidence="8" id="KW-0472">Membrane</keyword>
<evidence type="ECO:0000313" key="11">
    <source>
        <dbReference type="Proteomes" id="UP000245207"/>
    </source>
</evidence>
<dbReference type="GO" id="GO:0006508">
    <property type="term" value="P:proteolysis"/>
    <property type="evidence" value="ECO:0007669"/>
    <property type="project" value="UniProtKB-KW"/>
</dbReference>
<comment type="caution">
    <text evidence="10">The sequence shown here is derived from an EMBL/GenBank/DDBJ whole genome shotgun (WGS) entry which is preliminary data.</text>
</comment>
<keyword evidence="6" id="KW-0378">Hydrolase</keyword>
<evidence type="ECO:0000256" key="8">
    <source>
        <dbReference type="ARBA" id="ARBA00023136"/>
    </source>
</evidence>